<dbReference type="Pfam" id="PF01464">
    <property type="entry name" value="SLT"/>
    <property type="match status" value="1"/>
</dbReference>
<dbReference type="Pfam" id="PF10145">
    <property type="entry name" value="PhageMin_Tail"/>
    <property type="match status" value="1"/>
</dbReference>
<dbReference type="InterPro" id="IPR023346">
    <property type="entry name" value="Lysozyme-like_dom_sf"/>
</dbReference>
<dbReference type="RefSeq" id="WP_199704775.1">
    <property type="nucleotide sequence ID" value="NZ_JAEMNV010000004.1"/>
</dbReference>
<sequence length="1573" mass="162045">MTGGRINILVDLDTAAAMSQLKTLGGAMGVTLGVAGIAAGFGKVVSLGNDLTNTLNTMQAVSSATADQMAAVSERAKQLGNDMTIPNTSATNAAEAMTELAKGGLSVEQTMVAAKGSLQLAAAAQIDAGTAANIQARALNAFKLEASDATLVADTLANVSNAASGEIGDFAMGLNQSALVAKGLGLSLEDTATTLGLFAKNSLLGSDGGTSLKTMLIALESPSKAQAAALRELGVEQFNAQGQFVGMRVVTEQLAAAQQRMTTEQFTAAAATAFGTDAVRGATALVAEGAAGWDEMAGAITRQGGAAEVAAAKTQGLPGALQRVQNAAETSALALYELVDGPLERLANFAAGGLTSATEAVGNLGSGSAASVPFVQGFVSAWDGLPEVGSKVINVLRPIGEVVRENVEALGQSGGVVETAGQALHGLVNIAGAGLTILTPFAEAVGAVGSFFAGLPGPVQSAVVALVAFRLLMPAITASLATAGAALSRFAITATGQAVGALAAVTTSFTTAAAAATRFGAVGRVVAGGMSVARVGISSLTSALGGPWVLALAAATIGITSWMASNDAAAERAKRLRDATVQIAAAQRDMYKAFTESNGGLSQLALSSISVQVEAVTGKIDTLTESGASWTNYVGDALQTVSGFWANSAGEHTAYLEEQEGRGDRMKAVYQSLGLNAQQLAEQLANDDTWPELQRKLEGAGQGGAELLAELGPLHEEAVRARQDAALLTPGVSDLSAAVKTLADTSSSAEEQLSALHEILDVLSGKQIPLSEAVASYNDTINKVVESTAEAVDQTKGFGDALVGVNGAVNTVLPNGGALFDQLVRLRGESEKVALAAYNQKIQTGTVAEAQQAAREQMARTAEALGPLAAKYGISADQIERMAREAGLVPETIVSAVALQGASESTQELFIINQELAKAGAGASVTVDAPTEDARKQLEVLGVKIEEVAGHPNLVKITAPNETALQQLDQITKVIDSATRTRYVDIVPRRVGSPEQVANAAVLDSGVTFGRPPGLATGGRLPTSGPGTDVVDGFLGMISGMPAVRLDGGEQITRRAMVDKYGPRLFDEINAGTFPMLPGYKDGGRIAVDRMKDFAQSQNGLPYVWGSRDCSWFMSAIQAVGMGHEPGRLYTTHDLMAGNTAGLKSGSQGPFVIGVNDEHMAGDLDGVPVESGGNGVRYGAGALSANDPRFVKQFYMPSDLFDPPLTATSRESSRDDESSTGENRGDRSTAEPDAQGTDKNRSAGQALSDLPQTLSGAAGALASEVVSSVVGDVLGVLGVNDSGIVGKSISLGRSIAEYDPDPTGDGRRKRQQEFDTAPTTDDSDPKVMDQQPISYDSGRGVEQWAPVFAEALSRTGNPSQDLGRTQEQARIESNGNPDAVGPDSADGNPRGLLQVKPATFAAFRDPELANNVLNPLANSVAAMKYTNDRYGNLANIWPTAKGYKDGGIELSPMAAGKASIVGPNTWRVVGDRAKDDEFYIPDTNDPAHVAIGQEWARRRGFQLVRMHADGGIHGGSSGRGAAAMDVDAIVGGVFGRMGTVNINAPTGDSIGIRREWERWLGRATQHYAMGGRS</sequence>
<evidence type="ECO:0000256" key="1">
    <source>
        <dbReference type="ARBA" id="ARBA00022612"/>
    </source>
</evidence>
<comment type="caution">
    <text evidence="5">The sequence shown here is derived from an EMBL/GenBank/DDBJ whole genome shotgun (WGS) entry which is preliminary data.</text>
</comment>
<dbReference type="InterPro" id="IPR008258">
    <property type="entry name" value="Transglycosylase_SLT_dom_1"/>
</dbReference>
<protein>
    <submittedName>
        <fullName evidence="5">Phage tail tape measure protein</fullName>
    </submittedName>
</protein>
<evidence type="ECO:0000313" key="6">
    <source>
        <dbReference type="Proteomes" id="UP000655868"/>
    </source>
</evidence>
<evidence type="ECO:0000256" key="2">
    <source>
        <dbReference type="SAM" id="MobiDB-lite"/>
    </source>
</evidence>
<feature type="domain" description="Transglycosylase SLT" evidence="3">
    <location>
        <begin position="1369"/>
        <end position="1447"/>
    </location>
</feature>
<feature type="region of interest" description="Disordered" evidence="2">
    <location>
        <begin position="1294"/>
        <end position="1331"/>
    </location>
</feature>
<keyword evidence="6" id="KW-1185">Reference proteome</keyword>
<feature type="compositionally biased region" description="Basic and acidic residues" evidence="2">
    <location>
        <begin position="1211"/>
        <end position="1241"/>
    </location>
</feature>
<proteinExistence type="predicted"/>
<organism evidence="5 6">
    <name type="scientific">Antrihabitans stalagmiti</name>
    <dbReference type="NCBI Taxonomy" id="2799499"/>
    <lineage>
        <taxon>Bacteria</taxon>
        <taxon>Bacillati</taxon>
        <taxon>Actinomycetota</taxon>
        <taxon>Actinomycetes</taxon>
        <taxon>Mycobacteriales</taxon>
        <taxon>Nocardiaceae</taxon>
        <taxon>Antrihabitans</taxon>
    </lineage>
</organism>
<dbReference type="PANTHER" id="PTHR37813">
    <property type="entry name" value="FELS-2 PROPHAGE PROTEIN"/>
    <property type="match status" value="1"/>
</dbReference>
<dbReference type="SUPFAM" id="SSF53955">
    <property type="entry name" value="Lysozyme-like"/>
    <property type="match status" value="1"/>
</dbReference>
<feature type="region of interest" description="Disordered" evidence="2">
    <location>
        <begin position="1202"/>
        <end position="1244"/>
    </location>
</feature>
<gene>
    <name evidence="5" type="ORF">JGU71_14010</name>
</gene>
<evidence type="ECO:0000259" key="3">
    <source>
        <dbReference type="Pfam" id="PF01464"/>
    </source>
</evidence>
<dbReference type="InterPro" id="IPR010090">
    <property type="entry name" value="Phage_tape_meas"/>
</dbReference>
<dbReference type="PANTHER" id="PTHR37813:SF1">
    <property type="entry name" value="FELS-2 PROPHAGE PROTEIN"/>
    <property type="match status" value="1"/>
</dbReference>
<dbReference type="Gene3D" id="1.10.530.10">
    <property type="match status" value="1"/>
</dbReference>
<dbReference type="NCBIfam" id="TIGR01760">
    <property type="entry name" value="tape_meas_TP901"/>
    <property type="match status" value="1"/>
</dbReference>
<dbReference type="EMBL" id="JAEMNV010000004">
    <property type="protein sequence ID" value="MBJ8340007.1"/>
    <property type="molecule type" value="Genomic_DNA"/>
</dbReference>
<reference evidence="5" key="1">
    <citation type="submission" date="2020-12" db="EMBL/GenBank/DDBJ databases">
        <title>Antrihabitans popcorni sp. nov. and Antrihabitans auranticaus sp. nov., isolated from a larva cave.</title>
        <authorList>
            <person name="Lee S.D."/>
            <person name="Kim I.S."/>
        </authorList>
    </citation>
    <scope>NUCLEOTIDE SEQUENCE</scope>
    <source>
        <strain evidence="5">YC3-6</strain>
    </source>
</reference>
<evidence type="ECO:0000313" key="5">
    <source>
        <dbReference type="EMBL" id="MBJ8340007.1"/>
    </source>
</evidence>
<dbReference type="Proteomes" id="UP000655868">
    <property type="component" value="Unassembled WGS sequence"/>
</dbReference>
<accession>A0A934U428</accession>
<evidence type="ECO:0000259" key="4">
    <source>
        <dbReference type="Pfam" id="PF10145"/>
    </source>
</evidence>
<feature type="domain" description="Phage tail tape measure protein" evidence="4">
    <location>
        <begin position="74"/>
        <end position="275"/>
    </location>
</feature>
<keyword evidence="1" id="KW-1188">Viral release from host cell</keyword>
<name>A0A934U428_9NOCA</name>